<evidence type="ECO:0000256" key="9">
    <source>
        <dbReference type="SAM" id="Phobius"/>
    </source>
</evidence>
<evidence type="ECO:0000256" key="3">
    <source>
        <dbReference type="ARBA" id="ARBA00022692"/>
    </source>
</evidence>
<dbReference type="OrthoDB" id="270584at2759"/>
<feature type="region of interest" description="Disordered" evidence="8">
    <location>
        <begin position="1"/>
        <end position="54"/>
    </location>
</feature>
<dbReference type="FunFam" id="1.50.40.10:FF:000153">
    <property type="entry name" value="Transporter, putative"/>
    <property type="match status" value="1"/>
</dbReference>
<dbReference type="Proteomes" id="UP000030690">
    <property type="component" value="Unassembled WGS sequence"/>
</dbReference>
<feature type="compositionally biased region" description="Polar residues" evidence="8">
    <location>
        <begin position="1"/>
        <end position="15"/>
    </location>
</feature>
<feature type="repeat" description="Solcar" evidence="6">
    <location>
        <begin position="148"/>
        <end position="230"/>
    </location>
</feature>
<proteinExistence type="inferred from homology"/>
<organism evidence="10 11">
    <name type="scientific">Plasmodium falciparum Vietnam Oak-Knoll</name>
    <name type="common">FVO</name>
    <dbReference type="NCBI Taxonomy" id="1036723"/>
    <lineage>
        <taxon>Eukaryota</taxon>
        <taxon>Sar</taxon>
        <taxon>Alveolata</taxon>
        <taxon>Apicomplexa</taxon>
        <taxon>Aconoidasida</taxon>
        <taxon>Haemosporida</taxon>
        <taxon>Plasmodiidae</taxon>
        <taxon>Plasmodium</taxon>
        <taxon>Plasmodium (Laverania)</taxon>
    </lineage>
</organism>
<evidence type="ECO:0000256" key="4">
    <source>
        <dbReference type="ARBA" id="ARBA00022737"/>
    </source>
</evidence>
<dbReference type="InterPro" id="IPR023395">
    <property type="entry name" value="MCP_dom_sf"/>
</dbReference>
<dbReference type="EMBL" id="KI925078">
    <property type="protein sequence ID" value="ETW18477.1"/>
    <property type="molecule type" value="Genomic_DNA"/>
</dbReference>
<feature type="transmembrane region" description="Helical" evidence="9">
    <location>
        <begin position="261"/>
        <end position="282"/>
    </location>
</feature>
<evidence type="ECO:0000256" key="2">
    <source>
        <dbReference type="ARBA" id="ARBA00022448"/>
    </source>
</evidence>
<dbReference type="FunFam" id="1.50.40.10:FF:000126">
    <property type="entry name" value="Transporter, putative"/>
    <property type="match status" value="1"/>
</dbReference>
<accession>A0A024V7C8</accession>
<feature type="repeat" description="Solcar" evidence="6">
    <location>
        <begin position="492"/>
        <end position="587"/>
    </location>
</feature>
<comment type="subcellular location">
    <subcellularLocation>
        <location evidence="1">Membrane</location>
        <topology evidence="1">Multi-pass membrane protein</topology>
    </subcellularLocation>
</comment>
<dbReference type="GO" id="GO:0055085">
    <property type="term" value="P:transmembrane transport"/>
    <property type="evidence" value="ECO:0007669"/>
    <property type="project" value="InterPro"/>
</dbReference>
<dbReference type="InterPro" id="IPR018108">
    <property type="entry name" value="MCP_transmembrane"/>
</dbReference>
<dbReference type="Gene3D" id="1.50.40.10">
    <property type="entry name" value="Mitochondrial carrier domain"/>
    <property type="match status" value="2"/>
</dbReference>
<keyword evidence="5 6" id="KW-0472">Membrane</keyword>
<dbReference type="InterPro" id="IPR002067">
    <property type="entry name" value="MCP"/>
</dbReference>
<dbReference type="PROSITE" id="PS50920">
    <property type="entry name" value="SOLCAR"/>
    <property type="match status" value="3"/>
</dbReference>
<reference evidence="10 11" key="2">
    <citation type="submission" date="2013-02" db="EMBL/GenBank/DDBJ databases">
        <title>The Genome Sequence of Plasmodium falciparum Vietnam Oak-Knoll (FVO).</title>
        <authorList>
            <consortium name="The Broad Institute Genome Sequencing Platform"/>
            <consortium name="The Broad Institute Genome Sequencing Center for Infectious Disease"/>
            <person name="Neafsey D."/>
            <person name="Cheeseman I."/>
            <person name="Volkman S."/>
            <person name="Adams J."/>
            <person name="Walker B."/>
            <person name="Young S.K."/>
            <person name="Zeng Q."/>
            <person name="Gargeya S."/>
            <person name="Fitzgerald M."/>
            <person name="Haas B."/>
            <person name="Abouelleil A."/>
            <person name="Alvarado L."/>
            <person name="Arachchi H.M."/>
            <person name="Berlin A.M."/>
            <person name="Chapman S.B."/>
            <person name="Dewar J."/>
            <person name="Goldberg J."/>
            <person name="Griggs A."/>
            <person name="Gujja S."/>
            <person name="Hansen M."/>
            <person name="Howarth C."/>
            <person name="Imamovic A."/>
            <person name="Larimer J."/>
            <person name="McCowan C."/>
            <person name="Murphy C."/>
            <person name="Neiman D."/>
            <person name="Pearson M."/>
            <person name="Priest M."/>
            <person name="Roberts A."/>
            <person name="Saif S."/>
            <person name="Shea T."/>
            <person name="Sisk P."/>
            <person name="Sykes S."/>
            <person name="Wortman J."/>
            <person name="Nusbaum C."/>
            <person name="Birren B."/>
        </authorList>
    </citation>
    <scope>NUCLEOTIDE SEQUENCE [LARGE SCALE GENOMIC DNA]</scope>
    <source>
        <strain evidence="11">Vietnam Oak-Knoll (FVO)</strain>
    </source>
</reference>
<evidence type="ECO:0000313" key="10">
    <source>
        <dbReference type="EMBL" id="ETW18477.1"/>
    </source>
</evidence>
<evidence type="ECO:0000256" key="1">
    <source>
        <dbReference type="ARBA" id="ARBA00004141"/>
    </source>
</evidence>
<dbReference type="SUPFAM" id="SSF103506">
    <property type="entry name" value="Mitochondrial carrier"/>
    <property type="match status" value="1"/>
</dbReference>
<evidence type="ECO:0000256" key="6">
    <source>
        <dbReference type="PROSITE-ProRule" id="PRU00282"/>
    </source>
</evidence>
<keyword evidence="9" id="KW-1133">Transmembrane helix</keyword>
<evidence type="ECO:0000256" key="8">
    <source>
        <dbReference type="SAM" id="MobiDB-lite"/>
    </source>
</evidence>
<name>A0A024V7C8_PLAFA</name>
<keyword evidence="4" id="KW-0677">Repeat</keyword>
<feature type="transmembrane region" description="Helical" evidence="9">
    <location>
        <begin position="563"/>
        <end position="581"/>
    </location>
</feature>
<evidence type="ECO:0000256" key="5">
    <source>
        <dbReference type="ARBA" id="ARBA00023136"/>
    </source>
</evidence>
<feature type="repeat" description="Solcar" evidence="6">
    <location>
        <begin position="259"/>
        <end position="344"/>
    </location>
</feature>
<gene>
    <name evidence="10" type="ORF">PFFVO_02377</name>
</gene>
<evidence type="ECO:0000256" key="7">
    <source>
        <dbReference type="RuleBase" id="RU000488"/>
    </source>
</evidence>
<dbReference type="Pfam" id="PF00153">
    <property type="entry name" value="Mito_carr"/>
    <property type="match status" value="3"/>
</dbReference>
<reference evidence="10 11" key="1">
    <citation type="submission" date="2013-02" db="EMBL/GenBank/DDBJ databases">
        <title>The Genome Annotation of Plasmodium falciparum Vietnam Oak-Knoll (FVO).</title>
        <authorList>
            <consortium name="The Broad Institute Genome Sequencing Platform"/>
            <consortium name="The Broad Institute Genome Sequencing Center for Infectious Disease"/>
            <person name="Neafsey D."/>
            <person name="Hoffman S."/>
            <person name="Volkman S."/>
            <person name="Rosenthal P."/>
            <person name="Walker B."/>
            <person name="Young S.K."/>
            <person name="Zeng Q."/>
            <person name="Gargeya S."/>
            <person name="Fitzgerald M."/>
            <person name="Haas B."/>
            <person name="Abouelleil A."/>
            <person name="Allen A.W."/>
            <person name="Alvarado L."/>
            <person name="Arachchi H.M."/>
            <person name="Berlin A.M."/>
            <person name="Chapman S.B."/>
            <person name="Gainer-Dewar J."/>
            <person name="Goldberg J."/>
            <person name="Griggs A."/>
            <person name="Gujja S."/>
            <person name="Hansen M."/>
            <person name="Howarth C."/>
            <person name="Imamovic A."/>
            <person name="Ireland A."/>
            <person name="Larimer J."/>
            <person name="McCowan C."/>
            <person name="Murphy C."/>
            <person name="Pearson M."/>
            <person name="Poon T.W."/>
            <person name="Priest M."/>
            <person name="Roberts A."/>
            <person name="Saif S."/>
            <person name="Shea T."/>
            <person name="Sisk P."/>
            <person name="Sykes S."/>
            <person name="Wortman J."/>
            <person name="Nusbaum C."/>
            <person name="Birren B."/>
        </authorList>
    </citation>
    <scope>NUCLEOTIDE SEQUENCE [LARGE SCALE GENOMIC DNA]</scope>
    <source>
        <strain evidence="11">Vietnam Oak-Knoll (FVO)</strain>
    </source>
</reference>
<feature type="transmembrane region" description="Helical" evidence="9">
    <location>
        <begin position="497"/>
        <end position="516"/>
    </location>
</feature>
<comment type="similarity">
    <text evidence="7">Belongs to the mitochondrial carrier (TC 2.A.29) family.</text>
</comment>
<dbReference type="GO" id="GO:0016020">
    <property type="term" value="C:membrane"/>
    <property type="evidence" value="ECO:0007669"/>
    <property type="project" value="UniProtKB-SubCell"/>
</dbReference>
<sequence length="591" mass="70170">MKNSFNNKGGLVNTTKKIDESDIEPVGEEKEKEKNETDKIKQNNNNNNNNNKLYCENPQNDNIINNLYNLNSNVKINNNVEVVGLSSKEKNYINTYKHFQNDKEKYKKEKEHNNKNMFENNNFHNNNKYNINNKKKNSKHFDIFIDKRNAVNSILSSTFAGIMSRTMTAPLDRVKYIMQITNNLPIYEIFKIIKKDGIICGFFRGNCVNIVKIIPELSIKMYSYEFMKLNVYKYYYNNKNKNNNENNDIIHTDEPNMNIPFFIRFLIGSSSGAIAALFIYPLEIVKTRLIVSNKIDSSGIIKCFYDIYKNEPYRHFYNGLSMHLYGVILFSGCNMSIYDYLKYLFFSLYKEYIHSNYCLTKNDNKQNKNLTKKSPHDKFNQLNNYENYKIGNNNNMDNSIHKNKQTNSQQYYSPYIHNENRNDNFTFNSLKEVKFYERFKKYSSIIWNNNIHNNHNNNYYYHNNSNNNFVHKKENHLNTSSCSYCNYRIKNVNCLTFLLFGITSSFIAQIVSYPFLVLRTRMQTLNNEIATNYLNNERKKFKSCSFILYNIKIYGYKSLYRGVYVNLLKTIPATSITWFAYEYAMRKLQRI</sequence>
<feature type="compositionally biased region" description="Low complexity" evidence="8">
    <location>
        <begin position="43"/>
        <end position="54"/>
    </location>
</feature>
<evidence type="ECO:0000313" key="11">
    <source>
        <dbReference type="Proteomes" id="UP000030690"/>
    </source>
</evidence>
<dbReference type="PRINTS" id="PR00926">
    <property type="entry name" value="MITOCARRIER"/>
</dbReference>
<dbReference type="AlphaFoldDB" id="A0A024V7C8"/>
<feature type="compositionally biased region" description="Basic and acidic residues" evidence="8">
    <location>
        <begin position="27"/>
        <end position="41"/>
    </location>
</feature>
<protein>
    <submittedName>
        <fullName evidence="10">Uncharacterized protein</fullName>
    </submittedName>
</protein>
<dbReference type="PANTHER" id="PTHR24089">
    <property type="entry name" value="SOLUTE CARRIER FAMILY 25"/>
    <property type="match status" value="1"/>
</dbReference>
<keyword evidence="3 6" id="KW-0812">Transmembrane</keyword>
<feature type="transmembrane region" description="Helical" evidence="9">
    <location>
        <begin position="322"/>
        <end position="341"/>
    </location>
</feature>
<keyword evidence="2 7" id="KW-0813">Transport</keyword>